<feature type="domain" description="Wax synthase" evidence="6">
    <location>
        <begin position="249"/>
        <end position="333"/>
    </location>
</feature>
<dbReference type="GO" id="GO:0016020">
    <property type="term" value="C:membrane"/>
    <property type="evidence" value="ECO:0007669"/>
    <property type="project" value="UniProtKB-SubCell"/>
</dbReference>
<name>A0A146G010_ASPKA</name>
<evidence type="ECO:0000313" key="9">
    <source>
        <dbReference type="Proteomes" id="UP000075230"/>
    </source>
</evidence>
<keyword evidence="4 5" id="KW-0472">Membrane</keyword>
<dbReference type="EMBL" id="AP024430">
    <property type="protein sequence ID" value="BCS01950.1"/>
    <property type="molecule type" value="Genomic_DNA"/>
</dbReference>
<dbReference type="Proteomes" id="UP000661280">
    <property type="component" value="Chromosome 6"/>
</dbReference>
<dbReference type="OrthoDB" id="1077582at2759"/>
<evidence type="ECO:0000256" key="1">
    <source>
        <dbReference type="ARBA" id="ARBA00004141"/>
    </source>
</evidence>
<feature type="transmembrane region" description="Helical" evidence="5">
    <location>
        <begin position="299"/>
        <end position="317"/>
    </location>
</feature>
<reference evidence="7" key="4">
    <citation type="submission" date="2021-02" db="EMBL/GenBank/DDBJ databases">
        <title>Aspergillus luchuensis mut. kawachii IFO 4304 genome sequence.</title>
        <authorList>
            <person name="Mori K."/>
            <person name="Kadooka C."/>
            <person name="Goto M."/>
            <person name="Futagami T."/>
        </authorList>
    </citation>
    <scope>NUCLEOTIDE SEQUENCE</scope>
    <source>
        <strain evidence="7">IFO 4308</strain>
    </source>
</reference>
<evidence type="ECO:0000256" key="3">
    <source>
        <dbReference type="ARBA" id="ARBA00022989"/>
    </source>
</evidence>
<proteinExistence type="predicted"/>
<dbReference type="GeneID" id="64963271"/>
<reference evidence="8 9" key="1">
    <citation type="journal article" date="2016" name="DNA Res.">
        <title>Genome sequence of Aspergillus luchuensis NBRC 4314.</title>
        <authorList>
            <person name="Yamada O."/>
            <person name="Machida M."/>
            <person name="Hosoyama A."/>
            <person name="Goto M."/>
            <person name="Takahashi T."/>
            <person name="Futagami T."/>
            <person name="Yamagata Y."/>
            <person name="Takeuchi M."/>
            <person name="Kobayashi T."/>
            <person name="Koike H."/>
            <person name="Abe K."/>
            <person name="Asai K."/>
            <person name="Arita M."/>
            <person name="Fujita N."/>
            <person name="Fukuda K."/>
            <person name="Higa K."/>
            <person name="Horikawa H."/>
            <person name="Ishikawa T."/>
            <person name="Jinno K."/>
            <person name="Kato Y."/>
            <person name="Kirimura K."/>
            <person name="Mizutani O."/>
            <person name="Nakasone K."/>
            <person name="Sano M."/>
            <person name="Shiraishi Y."/>
            <person name="Tsukahara M."/>
            <person name="Gomi K."/>
        </authorList>
    </citation>
    <scope>NUCLEOTIDE SEQUENCE [LARGE SCALE GENOMIC DNA]</scope>
    <source>
        <strain evidence="8 9">RIB 2604</strain>
    </source>
</reference>
<dbReference type="RefSeq" id="XP_041545712.1">
    <property type="nucleotide sequence ID" value="XM_041692314.1"/>
</dbReference>
<reference evidence="9" key="2">
    <citation type="submission" date="2016-02" db="EMBL/GenBank/DDBJ databases">
        <title>Genome sequencing of Aspergillus luchuensis NBRC 4314.</title>
        <authorList>
            <person name="Yamada O."/>
        </authorList>
    </citation>
    <scope>NUCLEOTIDE SEQUENCE [LARGE SCALE GENOMIC DNA]</scope>
    <source>
        <strain evidence="9">RIB 2604</strain>
    </source>
</reference>
<accession>A0A146G010</accession>
<dbReference type="AlphaFoldDB" id="A0A146G010"/>
<reference evidence="7" key="3">
    <citation type="submission" date="2021-01" db="EMBL/GenBank/DDBJ databases">
        <authorList>
            <consortium name="Aspergillus luchuensis mut. kawachii IFO 4304 genome sequencing consortium"/>
            <person name="Kazuki M."/>
            <person name="Futagami T."/>
        </authorList>
    </citation>
    <scope>NUCLEOTIDE SEQUENCE</scope>
    <source>
        <strain evidence="7">IFO 4308</strain>
    </source>
</reference>
<keyword evidence="2 5" id="KW-0812">Transmembrane</keyword>
<evidence type="ECO:0000313" key="7">
    <source>
        <dbReference type="EMBL" id="BCS01950.1"/>
    </source>
</evidence>
<dbReference type="Pfam" id="PF13813">
    <property type="entry name" value="MBOAT_2"/>
    <property type="match status" value="1"/>
</dbReference>
<evidence type="ECO:0000256" key="2">
    <source>
        <dbReference type="ARBA" id="ARBA00022692"/>
    </source>
</evidence>
<gene>
    <name evidence="7" type="ORF">AKAW2_60214S</name>
    <name evidence="8" type="ORF">RIB2604_03701850</name>
</gene>
<evidence type="ECO:0000313" key="8">
    <source>
        <dbReference type="EMBL" id="GAT30975.1"/>
    </source>
</evidence>
<protein>
    <recommendedName>
        <fullName evidence="6">Wax synthase domain-containing protein</fullName>
    </recommendedName>
</protein>
<evidence type="ECO:0000256" key="5">
    <source>
        <dbReference type="SAM" id="Phobius"/>
    </source>
</evidence>
<evidence type="ECO:0000256" key="4">
    <source>
        <dbReference type="ARBA" id="ARBA00023136"/>
    </source>
</evidence>
<dbReference type="InterPro" id="IPR032805">
    <property type="entry name" value="Wax_synthase_dom"/>
</dbReference>
<organism evidence="8 9">
    <name type="scientific">Aspergillus kawachii</name>
    <name type="common">White koji mold</name>
    <name type="synonym">Aspergillus awamori var. kawachi</name>
    <dbReference type="NCBI Taxonomy" id="1069201"/>
    <lineage>
        <taxon>Eukaryota</taxon>
        <taxon>Fungi</taxon>
        <taxon>Dikarya</taxon>
        <taxon>Ascomycota</taxon>
        <taxon>Pezizomycotina</taxon>
        <taxon>Eurotiomycetes</taxon>
        <taxon>Eurotiomycetidae</taxon>
        <taxon>Eurotiales</taxon>
        <taxon>Aspergillaceae</taxon>
        <taxon>Aspergillus</taxon>
        <taxon>Aspergillus subgen. Circumdati</taxon>
    </lineage>
</organism>
<keyword evidence="10" id="KW-1185">Reference proteome</keyword>
<evidence type="ECO:0000259" key="6">
    <source>
        <dbReference type="Pfam" id="PF13813"/>
    </source>
</evidence>
<dbReference type="KEGG" id="aluc:AKAW2_60214S"/>
<sequence length="417" mass="47827">MDIVASLYPALSERKPLPTYYTPGCFGLSLVPFLVENKGYSAFSTWPFLLYLCASWPCFTTGDPSSDYYNNSHFIAFPLWYLDFVFLTPTDGKDAPAFIGRQLTDEERGDEGGVITAQGQCWKDLTTFSQRVKWAFRLMLPVHRGIGWNWQVKGVPADPHAKLPRWQYVGWQMWWVVFYYVQSMGTLAGLGLGCALRAQIRSDELLKTVVFNAIVGWSGAVWIWDRLNCAYRLAAALGVATGATETWEWPPLMGPLKDAWSVRQMWSVTYHQVCRRLLSQPSKRLVRFLRLRKGGLASSYSQLFISFGISCLFHQAQMFNVTRRDMGELAFFMSQPLAIVVEDLVRWAWKKTGISGKSIYFEKVVGYSWTFVWFSMSLHLYISGLVQARVMKDWLFGYTPLEIGADARQQLLMWLRV</sequence>
<dbReference type="EMBL" id="BCWF01000036">
    <property type="protein sequence ID" value="GAT30975.1"/>
    <property type="molecule type" value="Genomic_DNA"/>
</dbReference>
<comment type="subcellular location">
    <subcellularLocation>
        <location evidence="1">Membrane</location>
        <topology evidence="1">Multi-pass membrane protein</topology>
    </subcellularLocation>
</comment>
<feature type="transmembrane region" description="Helical" evidence="5">
    <location>
        <begin position="173"/>
        <end position="193"/>
    </location>
</feature>
<evidence type="ECO:0000313" key="10">
    <source>
        <dbReference type="Proteomes" id="UP000661280"/>
    </source>
</evidence>
<dbReference type="Proteomes" id="UP000075230">
    <property type="component" value="Unassembled WGS sequence"/>
</dbReference>
<keyword evidence="3 5" id="KW-1133">Transmembrane helix</keyword>
<dbReference type="VEuPathDB" id="FungiDB:ASPFODRAFT_71542"/>
<feature type="transmembrane region" description="Helical" evidence="5">
    <location>
        <begin position="364"/>
        <end position="382"/>
    </location>
</feature>